<feature type="domain" description="3-beta hydroxysteroid dehydrogenase/isomerase" evidence="3">
    <location>
        <begin position="10"/>
        <end position="285"/>
    </location>
</feature>
<dbReference type="Proteomes" id="UP000799441">
    <property type="component" value="Unassembled WGS sequence"/>
</dbReference>
<keyword evidence="5" id="KW-1185">Reference proteome</keyword>
<gene>
    <name evidence="4" type="ORF">K431DRAFT_280944</name>
</gene>
<dbReference type="PANTHER" id="PTHR43245:SF51">
    <property type="entry name" value="SHORT CHAIN DEHYDROGENASE_REDUCTASE FAMILY 42E, MEMBER 2"/>
    <property type="match status" value="1"/>
</dbReference>
<protein>
    <submittedName>
        <fullName evidence="4">NAD(P)-binding protein</fullName>
    </submittedName>
</protein>
<dbReference type="InterPro" id="IPR050177">
    <property type="entry name" value="Lipid_A_modif_metabolic_enz"/>
</dbReference>
<dbReference type="EMBL" id="MU003767">
    <property type="protein sequence ID" value="KAF2725582.1"/>
    <property type="molecule type" value="Genomic_DNA"/>
</dbReference>
<comment type="caution">
    <text evidence="4">The sequence shown here is derived from an EMBL/GenBank/DDBJ whole genome shotgun (WGS) entry which is preliminary data.</text>
</comment>
<dbReference type="Pfam" id="PF01073">
    <property type="entry name" value="3Beta_HSD"/>
    <property type="match status" value="1"/>
</dbReference>
<dbReference type="AlphaFoldDB" id="A0A9P4QE47"/>
<name>A0A9P4QE47_9PEZI</name>
<reference evidence="4" key="1">
    <citation type="journal article" date="2020" name="Stud. Mycol.">
        <title>101 Dothideomycetes genomes: a test case for predicting lifestyles and emergence of pathogens.</title>
        <authorList>
            <person name="Haridas S."/>
            <person name="Albert R."/>
            <person name="Binder M."/>
            <person name="Bloem J."/>
            <person name="Labutti K."/>
            <person name="Salamov A."/>
            <person name="Andreopoulos B."/>
            <person name="Baker S."/>
            <person name="Barry K."/>
            <person name="Bills G."/>
            <person name="Bluhm B."/>
            <person name="Cannon C."/>
            <person name="Castanera R."/>
            <person name="Culley D."/>
            <person name="Daum C."/>
            <person name="Ezra D."/>
            <person name="Gonzalez J."/>
            <person name="Henrissat B."/>
            <person name="Kuo A."/>
            <person name="Liang C."/>
            <person name="Lipzen A."/>
            <person name="Lutzoni F."/>
            <person name="Magnuson J."/>
            <person name="Mondo S."/>
            <person name="Nolan M."/>
            <person name="Ohm R."/>
            <person name="Pangilinan J."/>
            <person name="Park H.-J."/>
            <person name="Ramirez L."/>
            <person name="Alfaro M."/>
            <person name="Sun H."/>
            <person name="Tritt A."/>
            <person name="Yoshinaga Y."/>
            <person name="Zwiers L.-H."/>
            <person name="Turgeon B."/>
            <person name="Goodwin S."/>
            <person name="Spatafora J."/>
            <person name="Crous P."/>
            <person name="Grigoriev I."/>
        </authorList>
    </citation>
    <scope>NUCLEOTIDE SEQUENCE</scope>
    <source>
        <strain evidence="4">CBS 116435</strain>
    </source>
</reference>
<dbReference type="PANTHER" id="PTHR43245">
    <property type="entry name" value="BIFUNCTIONAL POLYMYXIN RESISTANCE PROTEIN ARNA"/>
    <property type="match status" value="1"/>
</dbReference>
<evidence type="ECO:0000256" key="1">
    <source>
        <dbReference type="ARBA" id="ARBA00009219"/>
    </source>
</evidence>
<organism evidence="4 5">
    <name type="scientific">Polychaeton citri CBS 116435</name>
    <dbReference type="NCBI Taxonomy" id="1314669"/>
    <lineage>
        <taxon>Eukaryota</taxon>
        <taxon>Fungi</taxon>
        <taxon>Dikarya</taxon>
        <taxon>Ascomycota</taxon>
        <taxon>Pezizomycotina</taxon>
        <taxon>Dothideomycetes</taxon>
        <taxon>Dothideomycetidae</taxon>
        <taxon>Capnodiales</taxon>
        <taxon>Capnodiaceae</taxon>
        <taxon>Polychaeton</taxon>
    </lineage>
</organism>
<keyword evidence="2" id="KW-0560">Oxidoreductase</keyword>
<evidence type="ECO:0000256" key="2">
    <source>
        <dbReference type="ARBA" id="ARBA00023002"/>
    </source>
</evidence>
<evidence type="ECO:0000313" key="5">
    <source>
        <dbReference type="Proteomes" id="UP000799441"/>
    </source>
</evidence>
<proteinExistence type="inferred from homology"/>
<sequence>MATNEPTKILITGASGFLGNAITEALLSRVPPFEITTLDREPLRQSLDITRLKRHIIADITDRDSVANAFRTATPDLVVHTAGTVPIGKYRYTTSAVAWARVRAINYTGTRHVLDAALHAGCGRFLHTSSCTVVTDDVDTDYRRMEEEALLPLGNAKLFYGKSKALAEQYVLDPIHAETKGLKAIALRPATIIGPGDLQVISTLHGCIRNGETAFVVGDGDNIYDWMYIDNAVHAHLLAVENLLSPNPTAAGQAFFISNQEPVYFWDFLLYVWAQFGHVPPRRFHIPPAVAWVAGALAEFGGWVRGAGSTLSRGSVKDGARTHYASNEKAKQVLGYVPRVSLAEGVRRSCEAYKMYLVEKESKKSAQ</sequence>
<comment type="similarity">
    <text evidence="1">Belongs to the 3-beta-HSD family.</text>
</comment>
<dbReference type="Gene3D" id="3.40.50.720">
    <property type="entry name" value="NAD(P)-binding Rossmann-like Domain"/>
    <property type="match status" value="1"/>
</dbReference>
<dbReference type="GO" id="GO:0006694">
    <property type="term" value="P:steroid biosynthetic process"/>
    <property type="evidence" value="ECO:0007669"/>
    <property type="project" value="InterPro"/>
</dbReference>
<dbReference type="SUPFAM" id="SSF51735">
    <property type="entry name" value="NAD(P)-binding Rossmann-fold domains"/>
    <property type="match status" value="1"/>
</dbReference>
<dbReference type="GO" id="GO:0016616">
    <property type="term" value="F:oxidoreductase activity, acting on the CH-OH group of donors, NAD or NADP as acceptor"/>
    <property type="evidence" value="ECO:0007669"/>
    <property type="project" value="InterPro"/>
</dbReference>
<evidence type="ECO:0000259" key="3">
    <source>
        <dbReference type="Pfam" id="PF01073"/>
    </source>
</evidence>
<accession>A0A9P4QE47</accession>
<dbReference type="OrthoDB" id="331544at2759"/>
<dbReference type="InterPro" id="IPR036291">
    <property type="entry name" value="NAD(P)-bd_dom_sf"/>
</dbReference>
<evidence type="ECO:0000313" key="4">
    <source>
        <dbReference type="EMBL" id="KAF2725582.1"/>
    </source>
</evidence>
<dbReference type="InterPro" id="IPR002225">
    <property type="entry name" value="3Beta_OHSteriod_DH/Estase"/>
</dbReference>